<dbReference type="Pfam" id="PF13614">
    <property type="entry name" value="AAA_31"/>
    <property type="match status" value="1"/>
</dbReference>
<dbReference type="Pfam" id="PF13807">
    <property type="entry name" value="GNVR"/>
    <property type="match status" value="1"/>
</dbReference>
<sequence>MEVRHEADEYEARLADVISVVRDTVRRRWKIMAAVTAAIFILGVAAVSFMTPKYTSTAKVRLDPSRNPLANNAQATRAELTPEAIETEVTAIRSLDLARSIVRAYGLSTDPEFVEEVNNNANLGSTEARENALAAAVLSHLNVDREKLTYVLNVRFTSTDSLKAAKLANAFADGYIESRTTNKVGTAERQSEWFQQRLDELGKQASEAEARAADYRARAGIVESSVANSTVGTINDQQVAPLASSLATAESDAAAARARLAAARSQVSRGGLDAVSEVLGSPVIADLRRQRAEVVRSRGEVEARYGDRHPESIRVRDQLMALDSQIDAEARRVVGSLQAAASAAEARADSLRQSLNSLERERETSARDSVTAASLEREAAAKRALYDKMSQMSLESAQAARLSIAQAEVVDRAEPQPRPTSPNKPLLYALSLLVALAAGAGTIAVMEMTSGGFRSVEDVQDQLGIPVLAVVPKVGKGQNPADLMLERPTSMFAESYRIARAAVLGVKGTRSPKVIAITSSLPAEGKTTSAVAFARTLATAGAKTLLIECDIRRAAVRQIVRTPVPAVGLVEVLHGEAGVDEAIHPGDVPNLDQLLVLSPYFSAENLFGEGRMEQLLGGLRERYEHIVLDLPPLMGLADGRFLAVLADATTLVIKWNSTPVSAAISSLNWLRSDGSNPVGALYTQVDPSAQAVGGLYYYSKQYSDYYQAN</sequence>
<keyword evidence="9" id="KW-0547">Nucleotide-binding</keyword>
<dbReference type="EC" id="2.7.10.2" evidence="4"/>
<evidence type="ECO:0000256" key="12">
    <source>
        <dbReference type="ARBA" id="ARBA00022989"/>
    </source>
</evidence>
<dbReference type="OrthoDB" id="230260at2"/>
<dbReference type="PANTHER" id="PTHR32309">
    <property type="entry name" value="TYROSINE-PROTEIN KINASE"/>
    <property type="match status" value="1"/>
</dbReference>
<comment type="caution">
    <text evidence="21">The sequence shown here is derived from an EMBL/GenBank/DDBJ whole genome shotgun (WGS) entry which is preliminary data.</text>
</comment>
<evidence type="ECO:0000256" key="4">
    <source>
        <dbReference type="ARBA" id="ARBA00011903"/>
    </source>
</evidence>
<evidence type="ECO:0000256" key="6">
    <source>
        <dbReference type="ARBA" id="ARBA00022519"/>
    </source>
</evidence>
<evidence type="ECO:0000256" key="8">
    <source>
        <dbReference type="ARBA" id="ARBA00022692"/>
    </source>
</evidence>
<keyword evidence="7 21" id="KW-0808">Transferase</keyword>
<keyword evidence="14" id="KW-0829">Tyrosine-protein kinase</keyword>
<dbReference type="InterPro" id="IPR027417">
    <property type="entry name" value="P-loop_NTPase"/>
</dbReference>
<evidence type="ECO:0000256" key="14">
    <source>
        <dbReference type="ARBA" id="ARBA00023137"/>
    </source>
</evidence>
<keyword evidence="11" id="KW-0067">ATP-binding</keyword>
<dbReference type="PANTHER" id="PTHR32309:SF13">
    <property type="entry name" value="FERRIC ENTEROBACTIN TRANSPORT PROTEIN FEPE"/>
    <property type="match status" value="1"/>
</dbReference>
<comment type="catalytic activity">
    <reaction evidence="15">
        <text>L-tyrosyl-[protein] + ATP = O-phospho-L-tyrosyl-[protein] + ADP + H(+)</text>
        <dbReference type="Rhea" id="RHEA:10596"/>
        <dbReference type="Rhea" id="RHEA-COMP:10136"/>
        <dbReference type="Rhea" id="RHEA-COMP:20101"/>
        <dbReference type="ChEBI" id="CHEBI:15378"/>
        <dbReference type="ChEBI" id="CHEBI:30616"/>
        <dbReference type="ChEBI" id="CHEBI:46858"/>
        <dbReference type="ChEBI" id="CHEBI:61978"/>
        <dbReference type="ChEBI" id="CHEBI:456216"/>
        <dbReference type="EC" id="2.7.10.2"/>
    </reaction>
</comment>
<comment type="similarity">
    <text evidence="2">Belongs to the CpsD/CapB family.</text>
</comment>
<dbReference type="InterPro" id="IPR050445">
    <property type="entry name" value="Bact_polysacc_biosynth/exp"/>
</dbReference>
<evidence type="ECO:0000259" key="18">
    <source>
        <dbReference type="Pfam" id="PF02706"/>
    </source>
</evidence>
<evidence type="ECO:0000256" key="15">
    <source>
        <dbReference type="ARBA" id="ARBA00051245"/>
    </source>
</evidence>
<dbReference type="Gene3D" id="3.40.50.300">
    <property type="entry name" value="P-loop containing nucleotide triphosphate hydrolases"/>
    <property type="match status" value="1"/>
</dbReference>
<evidence type="ECO:0000256" key="2">
    <source>
        <dbReference type="ARBA" id="ARBA00007316"/>
    </source>
</evidence>
<proteinExistence type="inferred from homology"/>
<evidence type="ECO:0000256" key="11">
    <source>
        <dbReference type="ARBA" id="ARBA00022840"/>
    </source>
</evidence>
<comment type="subcellular location">
    <subcellularLocation>
        <location evidence="1">Cell inner membrane</location>
        <topology evidence="1">Multi-pass membrane protein</topology>
    </subcellularLocation>
</comment>
<accession>A0A245ZNY8</accession>
<feature type="transmembrane region" description="Helical" evidence="17">
    <location>
        <begin position="31"/>
        <end position="51"/>
    </location>
</feature>
<keyword evidence="16" id="KW-0175">Coiled coil</keyword>
<dbReference type="RefSeq" id="WP_088366780.1">
    <property type="nucleotide sequence ID" value="NZ_NBBI01000002.1"/>
</dbReference>
<reference evidence="21 22" key="1">
    <citation type="submission" date="2017-03" db="EMBL/GenBank/DDBJ databases">
        <title>Genome sequence of Sphingomonas dokdonensis DSM 21029.</title>
        <authorList>
            <person name="Poehlein A."/>
            <person name="Wuebbeler J.H."/>
            <person name="Steinbuechel A."/>
            <person name="Daniel R."/>
        </authorList>
    </citation>
    <scope>NUCLEOTIDE SEQUENCE [LARGE SCALE GENOMIC DNA]</scope>
    <source>
        <strain evidence="21 22">DSM 21029</strain>
    </source>
</reference>
<dbReference type="GO" id="GO:0004713">
    <property type="term" value="F:protein tyrosine kinase activity"/>
    <property type="evidence" value="ECO:0007669"/>
    <property type="project" value="TreeGrafter"/>
</dbReference>
<keyword evidence="10 21" id="KW-0418">Kinase</keyword>
<keyword evidence="13 17" id="KW-0472">Membrane</keyword>
<evidence type="ECO:0000256" key="17">
    <source>
        <dbReference type="SAM" id="Phobius"/>
    </source>
</evidence>
<evidence type="ECO:0000256" key="16">
    <source>
        <dbReference type="SAM" id="Coils"/>
    </source>
</evidence>
<dbReference type="AlphaFoldDB" id="A0A245ZNY8"/>
<feature type="domain" description="Tyrosine-protein kinase G-rich" evidence="20">
    <location>
        <begin position="374"/>
        <end position="445"/>
    </location>
</feature>
<feature type="coiled-coil region" evidence="16">
    <location>
        <begin position="341"/>
        <end position="368"/>
    </location>
</feature>
<dbReference type="GO" id="GO:0005886">
    <property type="term" value="C:plasma membrane"/>
    <property type="evidence" value="ECO:0007669"/>
    <property type="project" value="UniProtKB-SubCell"/>
</dbReference>
<evidence type="ECO:0000256" key="9">
    <source>
        <dbReference type="ARBA" id="ARBA00022741"/>
    </source>
</evidence>
<feature type="domain" description="Polysaccharide chain length determinant N-terminal" evidence="18">
    <location>
        <begin position="24"/>
        <end position="98"/>
    </location>
</feature>
<comment type="similarity">
    <text evidence="3">Belongs to the etk/wzc family.</text>
</comment>
<evidence type="ECO:0000259" key="19">
    <source>
        <dbReference type="Pfam" id="PF13614"/>
    </source>
</evidence>
<keyword evidence="22" id="KW-1185">Reference proteome</keyword>
<keyword evidence="8 17" id="KW-0812">Transmembrane</keyword>
<dbReference type="InterPro" id="IPR025669">
    <property type="entry name" value="AAA_dom"/>
</dbReference>
<evidence type="ECO:0000256" key="5">
    <source>
        <dbReference type="ARBA" id="ARBA00022475"/>
    </source>
</evidence>
<keyword evidence="12 17" id="KW-1133">Transmembrane helix</keyword>
<organism evidence="21 22">
    <name type="scientific">Sphingomonas dokdonensis</name>
    <dbReference type="NCBI Taxonomy" id="344880"/>
    <lineage>
        <taxon>Bacteria</taxon>
        <taxon>Pseudomonadati</taxon>
        <taxon>Pseudomonadota</taxon>
        <taxon>Alphaproteobacteria</taxon>
        <taxon>Sphingomonadales</taxon>
        <taxon>Sphingomonadaceae</taxon>
        <taxon>Sphingomonas</taxon>
    </lineage>
</organism>
<feature type="domain" description="AAA" evidence="19">
    <location>
        <begin position="513"/>
        <end position="642"/>
    </location>
</feature>
<evidence type="ECO:0000313" key="22">
    <source>
        <dbReference type="Proteomes" id="UP000197290"/>
    </source>
</evidence>
<name>A0A245ZNY8_9SPHN</name>
<dbReference type="SUPFAM" id="SSF52540">
    <property type="entry name" value="P-loop containing nucleoside triphosphate hydrolases"/>
    <property type="match status" value="1"/>
</dbReference>
<dbReference type="Proteomes" id="UP000197290">
    <property type="component" value="Unassembled WGS sequence"/>
</dbReference>
<keyword evidence="5" id="KW-1003">Cell membrane</keyword>
<evidence type="ECO:0000256" key="3">
    <source>
        <dbReference type="ARBA" id="ARBA00008883"/>
    </source>
</evidence>
<evidence type="ECO:0000256" key="13">
    <source>
        <dbReference type="ARBA" id="ARBA00023136"/>
    </source>
</evidence>
<gene>
    <name evidence="21" type="primary">ptk</name>
    <name evidence="21" type="ORF">SPDO_14540</name>
</gene>
<dbReference type="CDD" id="cd05387">
    <property type="entry name" value="BY-kinase"/>
    <property type="match status" value="1"/>
</dbReference>
<keyword evidence="6" id="KW-0997">Cell inner membrane</keyword>
<evidence type="ECO:0000256" key="1">
    <source>
        <dbReference type="ARBA" id="ARBA00004429"/>
    </source>
</evidence>
<dbReference type="InterPro" id="IPR005702">
    <property type="entry name" value="Wzc-like_C"/>
</dbReference>
<evidence type="ECO:0000259" key="20">
    <source>
        <dbReference type="Pfam" id="PF13807"/>
    </source>
</evidence>
<dbReference type="Pfam" id="PF02706">
    <property type="entry name" value="Wzz"/>
    <property type="match status" value="1"/>
</dbReference>
<protein>
    <recommendedName>
        <fullName evidence="4">non-specific protein-tyrosine kinase</fullName>
        <ecNumber evidence="4">2.7.10.2</ecNumber>
    </recommendedName>
</protein>
<dbReference type="InterPro" id="IPR003856">
    <property type="entry name" value="LPS_length_determ_N"/>
</dbReference>
<dbReference type="InterPro" id="IPR032807">
    <property type="entry name" value="GNVR"/>
</dbReference>
<evidence type="ECO:0000256" key="10">
    <source>
        <dbReference type="ARBA" id="ARBA00022777"/>
    </source>
</evidence>
<evidence type="ECO:0000313" key="21">
    <source>
        <dbReference type="EMBL" id="OWK31445.1"/>
    </source>
</evidence>
<evidence type="ECO:0000256" key="7">
    <source>
        <dbReference type="ARBA" id="ARBA00022679"/>
    </source>
</evidence>
<dbReference type="EMBL" id="NBBI01000002">
    <property type="protein sequence ID" value="OWK31445.1"/>
    <property type="molecule type" value="Genomic_DNA"/>
</dbReference>